<keyword evidence="2" id="KW-1185">Reference proteome</keyword>
<protein>
    <submittedName>
        <fullName evidence="1">Alpha/beta hydrolase</fullName>
    </submittedName>
</protein>
<organism evidence="1 2">
    <name type="scientific">Hwangdonia lutea</name>
    <dbReference type="NCBI Taxonomy" id="3075823"/>
    <lineage>
        <taxon>Bacteria</taxon>
        <taxon>Pseudomonadati</taxon>
        <taxon>Bacteroidota</taxon>
        <taxon>Flavobacteriia</taxon>
        <taxon>Flavobacteriales</taxon>
        <taxon>Flavobacteriaceae</taxon>
        <taxon>Hwangdonia</taxon>
    </lineage>
</organism>
<dbReference type="RefSeq" id="WP_316983959.1">
    <property type="nucleotide sequence ID" value="NZ_CP136521.1"/>
</dbReference>
<sequence length="221" mass="25556">MSQEIIPVYFMPGMAASPKIFEHINLPENQFEMHYLEWMIPLKNELLSAYALRLSKHIKHNNVVLIGVSFGGVLVQEMAKHIKVRKLIIISSVKSMHELPKRMLITKATKAYRLIPTQLASNIDAFAKLAFGGNINKRLELYKKYLSVNDSVYLSWAIKNMVCWNQKDFDPKIIHIHGDNDPVFPLKNIKQCITLQGGTHIMIINKYKWFNENLPRIILET</sequence>
<gene>
    <name evidence="1" type="ORF">RNZ46_03270</name>
</gene>
<dbReference type="AlphaFoldDB" id="A0AA97EQL0"/>
<proteinExistence type="predicted"/>
<dbReference type="KEGG" id="hws:RNZ46_03270"/>
<evidence type="ECO:0000313" key="1">
    <source>
        <dbReference type="EMBL" id="WOD44288.1"/>
    </source>
</evidence>
<dbReference type="Proteomes" id="UP001302486">
    <property type="component" value="Chromosome"/>
</dbReference>
<reference evidence="2" key="1">
    <citation type="submission" date="2024-06" db="EMBL/GenBank/DDBJ databases">
        <title>Hwangdonia haimaensis gen. nov., sp. nov., a member of the family Flavobacteriaceae isolated from the haima cold seep.</title>
        <authorList>
            <person name="Li J."/>
        </authorList>
    </citation>
    <scope>NUCLEOTIDE SEQUENCE [LARGE SCALE GENOMIC DNA]</scope>
    <source>
        <strain evidence="2">SCSIO 19198</strain>
    </source>
</reference>
<dbReference type="SUPFAM" id="SSF53474">
    <property type="entry name" value="alpha/beta-Hydrolases"/>
    <property type="match status" value="1"/>
</dbReference>
<dbReference type="EMBL" id="CP136521">
    <property type="protein sequence ID" value="WOD44288.1"/>
    <property type="molecule type" value="Genomic_DNA"/>
</dbReference>
<dbReference type="GO" id="GO:0016787">
    <property type="term" value="F:hydrolase activity"/>
    <property type="evidence" value="ECO:0007669"/>
    <property type="project" value="UniProtKB-KW"/>
</dbReference>
<accession>A0AA97EQL0</accession>
<keyword evidence="1" id="KW-0378">Hydrolase</keyword>
<dbReference type="Gene3D" id="3.40.50.1820">
    <property type="entry name" value="alpha/beta hydrolase"/>
    <property type="match status" value="1"/>
</dbReference>
<name>A0AA97EQL0_9FLAO</name>
<dbReference type="InterPro" id="IPR029058">
    <property type="entry name" value="AB_hydrolase_fold"/>
</dbReference>
<evidence type="ECO:0000313" key="2">
    <source>
        <dbReference type="Proteomes" id="UP001302486"/>
    </source>
</evidence>